<evidence type="ECO:0000259" key="5">
    <source>
        <dbReference type="PROSITE" id="PS50090"/>
    </source>
</evidence>
<dbReference type="InterPro" id="IPR017930">
    <property type="entry name" value="Myb_dom"/>
</dbReference>
<sequence>MLLLHILRTLPFKRYPNVQLVKNIRLKHSSWTNEEDRALKQFVNEHGNHWSVYVAHYAPHRLPRECRYRYTDITNPSMKKGPFDASEIEKLRDGVREFGVGNWKDIQQKYLPNRPNRKIANVWSLQANPNLVTGSWTKEEDELLRKGVAKYGHEWSRIAKEFFPHRSRQSLRYRYCDTLNENVRHGKWSEEELRLLLQRVIMFGTNNWKKVAVGIPGRTVTMCQQTWHLKVDPSLDKGDWDETEIRIFWKLVEHEGKSWTIIASQLPGRSSQDCFWLFWATVKQELGMLIGNSSRRSFNDEWVKDFARDMSHTLDTSKRIIRAADGNPQEISLGRWSDEDLEKLLQVVDEHSHNDIIDWKSVAAKFSDRTKEQCRNQFRYHQTHGKEIPHFSQEEDEQLVQLVHKYQERWDLIAEKLPGRDVDECKIRWNKYTKWKQDDHRRRRRLTEDEKDLIREGVSMFGTNWLAISTTYLPHISPQRCMNWWHSVGKHQDTVYSKDDIDRFLKMAVIVQGTKDANEIDWKAVAQLVPTLTANKCEERWKAWNTETQPWTDAEEITLIEAVHKYRGNPEYRNRMWAAVAEEVGNNRTPNQCASKLKNIRRRRASSDRFP</sequence>
<feature type="domain" description="Myb-like" evidence="5">
    <location>
        <begin position="180"/>
        <end position="231"/>
    </location>
</feature>
<dbReference type="Pfam" id="PF13921">
    <property type="entry name" value="Myb_DNA-bind_6"/>
    <property type="match status" value="2"/>
</dbReference>
<feature type="domain" description="Myb-like" evidence="5">
    <location>
        <begin position="128"/>
        <end position="179"/>
    </location>
</feature>
<feature type="domain" description="HTH myb-type" evidence="6">
    <location>
        <begin position="23"/>
        <end position="78"/>
    </location>
</feature>
<feature type="domain" description="Myb-like" evidence="5">
    <location>
        <begin position="232"/>
        <end position="274"/>
    </location>
</feature>
<dbReference type="SUPFAM" id="SSF46689">
    <property type="entry name" value="Homeodomain-like"/>
    <property type="match status" value="6"/>
</dbReference>
<dbReference type="Proteomes" id="UP000612746">
    <property type="component" value="Unassembled WGS sequence"/>
</dbReference>
<dbReference type="InterPro" id="IPR009057">
    <property type="entry name" value="Homeodomain-like_sf"/>
</dbReference>
<dbReference type="InterPro" id="IPR001005">
    <property type="entry name" value="SANT/Myb"/>
</dbReference>
<dbReference type="PROSITE" id="PS51294">
    <property type="entry name" value="HTH_MYB"/>
    <property type="match status" value="6"/>
</dbReference>
<feature type="domain" description="Myb-like" evidence="5">
    <location>
        <begin position="328"/>
        <end position="382"/>
    </location>
</feature>
<proteinExistence type="predicted"/>
<dbReference type="EMBL" id="JAEPRA010000010">
    <property type="protein sequence ID" value="KAG2179473.1"/>
    <property type="molecule type" value="Genomic_DNA"/>
</dbReference>
<feature type="domain" description="Myb-like" evidence="5">
    <location>
        <begin position="75"/>
        <end position="123"/>
    </location>
</feature>
<feature type="domain" description="HTH myb-type" evidence="6">
    <location>
        <begin position="438"/>
        <end position="493"/>
    </location>
</feature>
<feature type="domain" description="HTH myb-type" evidence="6">
    <location>
        <begin position="391"/>
        <end position="437"/>
    </location>
</feature>
<evidence type="ECO:0000313" key="8">
    <source>
        <dbReference type="Proteomes" id="UP000612746"/>
    </source>
</evidence>
<accession>A0A8H7PTC5</accession>
<evidence type="ECO:0000259" key="6">
    <source>
        <dbReference type="PROSITE" id="PS51294"/>
    </source>
</evidence>
<dbReference type="GO" id="GO:0000978">
    <property type="term" value="F:RNA polymerase II cis-regulatory region sequence-specific DNA binding"/>
    <property type="evidence" value="ECO:0007669"/>
    <property type="project" value="TreeGrafter"/>
</dbReference>
<dbReference type="InterPro" id="IPR051575">
    <property type="entry name" value="Myb-like_DNA-bd"/>
</dbReference>
<feature type="domain" description="Myb-like" evidence="5">
    <location>
        <begin position="550"/>
        <end position="601"/>
    </location>
</feature>
<dbReference type="OrthoDB" id="2143914at2759"/>
<name>A0A8H7PTC5_9FUNG</name>
<dbReference type="GO" id="GO:0001006">
    <property type="term" value="F:RNA polymerase III type 3 promoter sequence-specific DNA binding"/>
    <property type="evidence" value="ECO:0007669"/>
    <property type="project" value="TreeGrafter"/>
</dbReference>
<evidence type="ECO:0000256" key="2">
    <source>
        <dbReference type="ARBA" id="ARBA00023125"/>
    </source>
</evidence>
<dbReference type="AlphaFoldDB" id="A0A8H7PTC5"/>
<protein>
    <recommendedName>
        <fullName evidence="9">Homeodomain-like protein</fullName>
    </recommendedName>
</protein>
<evidence type="ECO:0000313" key="7">
    <source>
        <dbReference type="EMBL" id="KAG2179473.1"/>
    </source>
</evidence>
<dbReference type="PANTHER" id="PTHR46621">
    <property type="entry name" value="SNRNA-ACTIVATING PROTEIN COMPLEX SUBUNIT 4"/>
    <property type="match status" value="1"/>
</dbReference>
<feature type="domain" description="Myb-like" evidence="5">
    <location>
        <begin position="391"/>
        <end position="433"/>
    </location>
</feature>
<feature type="domain" description="Myb-like" evidence="5">
    <location>
        <begin position="23"/>
        <end position="74"/>
    </location>
</feature>
<dbReference type="SMART" id="SM00717">
    <property type="entry name" value="SANT"/>
    <property type="match status" value="10"/>
</dbReference>
<keyword evidence="8" id="KW-1185">Reference proteome</keyword>
<dbReference type="PANTHER" id="PTHR46621:SF1">
    <property type="entry name" value="SNRNA-ACTIVATING PROTEIN COMPLEX SUBUNIT 4"/>
    <property type="match status" value="1"/>
</dbReference>
<keyword evidence="1" id="KW-0805">Transcription regulation</keyword>
<dbReference type="GO" id="GO:0019185">
    <property type="term" value="C:snRNA-activating protein complex"/>
    <property type="evidence" value="ECO:0007669"/>
    <property type="project" value="TreeGrafter"/>
</dbReference>
<feature type="domain" description="HTH myb-type" evidence="6">
    <location>
        <begin position="549"/>
        <end position="605"/>
    </location>
</feature>
<dbReference type="GO" id="GO:0042796">
    <property type="term" value="P:snRNA transcription by RNA polymerase III"/>
    <property type="evidence" value="ECO:0007669"/>
    <property type="project" value="TreeGrafter"/>
</dbReference>
<organism evidence="7 8">
    <name type="scientific">Umbelopsis vinacea</name>
    <dbReference type="NCBI Taxonomy" id="44442"/>
    <lineage>
        <taxon>Eukaryota</taxon>
        <taxon>Fungi</taxon>
        <taxon>Fungi incertae sedis</taxon>
        <taxon>Mucoromycota</taxon>
        <taxon>Mucoromycotina</taxon>
        <taxon>Umbelopsidomycetes</taxon>
        <taxon>Umbelopsidales</taxon>
        <taxon>Umbelopsidaceae</taxon>
        <taxon>Umbelopsis</taxon>
    </lineage>
</organism>
<keyword evidence="3" id="KW-0804">Transcription</keyword>
<gene>
    <name evidence="7" type="ORF">INT44_006319</name>
</gene>
<dbReference type="Gene3D" id="1.10.10.60">
    <property type="entry name" value="Homeodomain-like"/>
    <property type="match status" value="9"/>
</dbReference>
<feature type="domain" description="HTH myb-type" evidence="6">
    <location>
        <begin position="184"/>
        <end position="235"/>
    </location>
</feature>
<dbReference type="Pfam" id="PF00249">
    <property type="entry name" value="Myb_DNA-binding"/>
    <property type="match status" value="4"/>
</dbReference>
<evidence type="ECO:0000256" key="4">
    <source>
        <dbReference type="ARBA" id="ARBA00023242"/>
    </source>
</evidence>
<comment type="caution">
    <text evidence="7">The sequence shown here is derived from an EMBL/GenBank/DDBJ whole genome shotgun (WGS) entry which is preliminary data.</text>
</comment>
<feature type="domain" description="HTH myb-type" evidence="6">
    <location>
        <begin position="128"/>
        <end position="183"/>
    </location>
</feature>
<dbReference type="GO" id="GO:0042795">
    <property type="term" value="P:snRNA transcription by RNA polymerase II"/>
    <property type="evidence" value="ECO:0007669"/>
    <property type="project" value="TreeGrafter"/>
</dbReference>
<evidence type="ECO:0000256" key="3">
    <source>
        <dbReference type="ARBA" id="ARBA00023163"/>
    </source>
</evidence>
<evidence type="ECO:0008006" key="9">
    <source>
        <dbReference type="Google" id="ProtNLM"/>
    </source>
</evidence>
<keyword evidence="4" id="KW-0539">Nucleus</keyword>
<evidence type="ECO:0000256" key="1">
    <source>
        <dbReference type="ARBA" id="ARBA00023015"/>
    </source>
</evidence>
<dbReference type="CDD" id="cd00167">
    <property type="entry name" value="SANT"/>
    <property type="match status" value="7"/>
</dbReference>
<reference evidence="7" key="1">
    <citation type="submission" date="2020-12" db="EMBL/GenBank/DDBJ databases">
        <title>Metabolic potential, ecology and presence of endohyphal bacteria is reflected in genomic diversity of Mucoromycotina.</title>
        <authorList>
            <person name="Muszewska A."/>
            <person name="Okrasinska A."/>
            <person name="Steczkiewicz K."/>
            <person name="Drgas O."/>
            <person name="Orlowska M."/>
            <person name="Perlinska-Lenart U."/>
            <person name="Aleksandrzak-Piekarczyk T."/>
            <person name="Szatraj K."/>
            <person name="Zielenkiewicz U."/>
            <person name="Pilsyk S."/>
            <person name="Malc E."/>
            <person name="Mieczkowski P."/>
            <person name="Kruszewska J.S."/>
            <person name="Biernat P."/>
            <person name="Pawlowska J."/>
        </authorList>
    </citation>
    <scope>NUCLEOTIDE SEQUENCE</scope>
    <source>
        <strain evidence="7">WA0000051536</strain>
    </source>
</reference>
<dbReference type="PROSITE" id="PS50090">
    <property type="entry name" value="MYB_LIKE"/>
    <property type="match status" value="8"/>
</dbReference>
<keyword evidence="2" id="KW-0238">DNA-binding</keyword>